<reference evidence="1 2" key="1">
    <citation type="submission" date="2020-02" db="EMBL/GenBank/DDBJ databases">
        <authorList>
            <person name="Ferguson B K."/>
        </authorList>
    </citation>
    <scope>NUCLEOTIDE SEQUENCE [LARGE SCALE GENOMIC DNA]</scope>
</reference>
<accession>A0A6H5G6V1</accession>
<dbReference type="Proteomes" id="UP000479000">
    <property type="component" value="Unassembled WGS sequence"/>
</dbReference>
<dbReference type="AlphaFoldDB" id="A0A6H5G6V1"/>
<name>A0A6H5G6V1_9HEMI</name>
<feature type="non-terminal residue" evidence="1">
    <location>
        <position position="1"/>
    </location>
</feature>
<gene>
    <name evidence="1" type="ORF">NTEN_LOCUS4197</name>
</gene>
<organism evidence="1 2">
    <name type="scientific">Nesidiocoris tenuis</name>
    <dbReference type="NCBI Taxonomy" id="355587"/>
    <lineage>
        <taxon>Eukaryota</taxon>
        <taxon>Metazoa</taxon>
        <taxon>Ecdysozoa</taxon>
        <taxon>Arthropoda</taxon>
        <taxon>Hexapoda</taxon>
        <taxon>Insecta</taxon>
        <taxon>Pterygota</taxon>
        <taxon>Neoptera</taxon>
        <taxon>Paraneoptera</taxon>
        <taxon>Hemiptera</taxon>
        <taxon>Heteroptera</taxon>
        <taxon>Panheteroptera</taxon>
        <taxon>Cimicomorpha</taxon>
        <taxon>Miridae</taxon>
        <taxon>Dicyphina</taxon>
        <taxon>Nesidiocoris</taxon>
    </lineage>
</organism>
<evidence type="ECO:0000313" key="2">
    <source>
        <dbReference type="Proteomes" id="UP000479000"/>
    </source>
</evidence>
<protein>
    <submittedName>
        <fullName evidence="1">Uncharacterized protein</fullName>
    </submittedName>
</protein>
<evidence type="ECO:0000313" key="1">
    <source>
        <dbReference type="EMBL" id="CAA9997903.1"/>
    </source>
</evidence>
<sequence length="81" mass="8877">PALHYLARQFAASVTHIPQVTWPDLALNRPRTAQIGPTFGRHRGKLQGRPATVGGVNDPLCSAIVIAKRNRPERLSGKIYP</sequence>
<dbReference type="EMBL" id="CADCXU010006292">
    <property type="protein sequence ID" value="CAA9997903.1"/>
    <property type="molecule type" value="Genomic_DNA"/>
</dbReference>
<proteinExistence type="predicted"/>
<keyword evidence="2" id="KW-1185">Reference proteome</keyword>